<protein>
    <submittedName>
        <fullName evidence="1">Unannotated protein</fullName>
    </submittedName>
</protein>
<sequence>MQLSEITGATHQVLKDPVEVIGLGRREVTRGATIAKLGRHLCL</sequence>
<proteinExistence type="predicted"/>
<name>A0A6J7GFV6_9ZZZZ</name>
<accession>A0A6J7GFV6</accession>
<gene>
    <name evidence="1" type="ORF">UFOPK3516_01273</name>
</gene>
<evidence type="ECO:0000313" key="1">
    <source>
        <dbReference type="EMBL" id="CAB4907227.1"/>
    </source>
</evidence>
<reference evidence="1" key="1">
    <citation type="submission" date="2020-05" db="EMBL/GenBank/DDBJ databases">
        <authorList>
            <person name="Chiriac C."/>
            <person name="Salcher M."/>
            <person name="Ghai R."/>
            <person name="Kavagutti S V."/>
        </authorList>
    </citation>
    <scope>NUCLEOTIDE SEQUENCE</scope>
</reference>
<organism evidence="1">
    <name type="scientific">freshwater metagenome</name>
    <dbReference type="NCBI Taxonomy" id="449393"/>
    <lineage>
        <taxon>unclassified sequences</taxon>
        <taxon>metagenomes</taxon>
        <taxon>ecological metagenomes</taxon>
    </lineage>
</organism>
<dbReference type="EMBL" id="CAFBMB010000124">
    <property type="protein sequence ID" value="CAB4907227.1"/>
    <property type="molecule type" value="Genomic_DNA"/>
</dbReference>
<dbReference type="AlphaFoldDB" id="A0A6J7GFV6"/>